<dbReference type="Proteomes" id="UP000263232">
    <property type="component" value="Chromosome"/>
</dbReference>
<sequence>MGLQCPVRRPRKNRQIAKEVQGGSIKENLVSRQFKAYGPRIILLTDISYLPYGDRKFAYLSSVSDAYTNKILAYQVSDSLEIDFILETIQCLVNEHGVSLSTETIIHSDQGSHYTGIKFQELLQSKELLQSMSRRGYCWDNAPKESFLGHMKDEIDFYNNDRYQTNLAGLPPKRYYQLYLTGQYPYEGLIETSKIKRVSMTENMSNAFE</sequence>
<evidence type="ECO:0000313" key="2">
    <source>
        <dbReference type="EMBL" id="AXY25432.1"/>
    </source>
</evidence>
<name>A0A347WK25_9LACT</name>
<organism evidence="2 3">
    <name type="scientific">Suicoccus acidiformans</name>
    <dbReference type="NCBI Taxonomy" id="2036206"/>
    <lineage>
        <taxon>Bacteria</taxon>
        <taxon>Bacillati</taxon>
        <taxon>Bacillota</taxon>
        <taxon>Bacilli</taxon>
        <taxon>Lactobacillales</taxon>
        <taxon>Aerococcaceae</taxon>
        <taxon>Suicoccus</taxon>
    </lineage>
</organism>
<dbReference type="Pfam" id="PF00665">
    <property type="entry name" value="rve"/>
    <property type="match status" value="1"/>
</dbReference>
<protein>
    <recommendedName>
        <fullName evidence="1">Integrase catalytic domain-containing protein</fullName>
    </recommendedName>
</protein>
<dbReference type="PROSITE" id="PS50994">
    <property type="entry name" value="INTEGRASE"/>
    <property type="match status" value="1"/>
</dbReference>
<dbReference type="InterPro" id="IPR012337">
    <property type="entry name" value="RNaseH-like_sf"/>
</dbReference>
<dbReference type="PANTHER" id="PTHR46889:SF5">
    <property type="entry name" value="INTEGRASE PROTEIN"/>
    <property type="match status" value="1"/>
</dbReference>
<keyword evidence="3" id="KW-1185">Reference proteome</keyword>
<dbReference type="OrthoDB" id="1652943at2"/>
<dbReference type="PANTHER" id="PTHR46889">
    <property type="entry name" value="TRANSPOSASE INSF FOR INSERTION SEQUENCE IS3B-RELATED"/>
    <property type="match status" value="1"/>
</dbReference>
<dbReference type="SUPFAM" id="SSF53098">
    <property type="entry name" value="Ribonuclease H-like"/>
    <property type="match status" value="1"/>
</dbReference>
<gene>
    <name evidence="2" type="ORF">CL176_05130</name>
</gene>
<dbReference type="InterPro" id="IPR050900">
    <property type="entry name" value="Transposase_IS3/IS150/IS904"/>
</dbReference>
<evidence type="ECO:0000259" key="1">
    <source>
        <dbReference type="PROSITE" id="PS50994"/>
    </source>
</evidence>
<evidence type="ECO:0000313" key="3">
    <source>
        <dbReference type="Proteomes" id="UP000263232"/>
    </source>
</evidence>
<reference evidence="2 3" key="1">
    <citation type="submission" date="2017-09" db="EMBL/GenBank/DDBJ databases">
        <title>Complete genome sequence of Oxytococcus suis strain ZY16052.</title>
        <authorList>
            <person name="Li F."/>
        </authorList>
    </citation>
    <scope>NUCLEOTIDE SEQUENCE [LARGE SCALE GENOMIC DNA]</scope>
    <source>
        <strain evidence="2 3">ZY16052</strain>
    </source>
</reference>
<dbReference type="KEGG" id="abae:CL176_05130"/>
<accession>A0A347WK25</accession>
<dbReference type="AlphaFoldDB" id="A0A347WK25"/>
<dbReference type="InterPro" id="IPR036397">
    <property type="entry name" value="RNaseH_sf"/>
</dbReference>
<dbReference type="GO" id="GO:0003676">
    <property type="term" value="F:nucleic acid binding"/>
    <property type="evidence" value="ECO:0007669"/>
    <property type="project" value="InterPro"/>
</dbReference>
<feature type="domain" description="Integrase catalytic" evidence="1">
    <location>
        <begin position="35"/>
        <end position="155"/>
    </location>
</feature>
<dbReference type="EMBL" id="CP023434">
    <property type="protein sequence ID" value="AXY25432.1"/>
    <property type="molecule type" value="Genomic_DNA"/>
</dbReference>
<dbReference type="Gene3D" id="3.30.420.10">
    <property type="entry name" value="Ribonuclease H-like superfamily/Ribonuclease H"/>
    <property type="match status" value="1"/>
</dbReference>
<dbReference type="InterPro" id="IPR001584">
    <property type="entry name" value="Integrase_cat-core"/>
</dbReference>
<proteinExistence type="predicted"/>
<dbReference type="GO" id="GO:0015074">
    <property type="term" value="P:DNA integration"/>
    <property type="evidence" value="ECO:0007669"/>
    <property type="project" value="InterPro"/>
</dbReference>